<dbReference type="SUPFAM" id="SSF63748">
    <property type="entry name" value="Tudor/PWWP/MBT"/>
    <property type="match status" value="1"/>
</dbReference>
<feature type="compositionally biased region" description="Basic and acidic residues" evidence="1">
    <location>
        <begin position="971"/>
        <end position="984"/>
    </location>
</feature>
<dbReference type="InterPro" id="IPR000313">
    <property type="entry name" value="PWWP_dom"/>
</dbReference>
<feature type="compositionally biased region" description="Polar residues" evidence="1">
    <location>
        <begin position="1121"/>
        <end position="1133"/>
    </location>
</feature>
<comment type="caution">
    <text evidence="3">The sequence shown here is derived from an EMBL/GenBank/DDBJ whole genome shotgun (WGS) entry which is preliminary data.</text>
</comment>
<gene>
    <name evidence="3" type="ORF">Taro_046159</name>
</gene>
<keyword evidence="4" id="KW-1185">Reference proteome</keyword>
<sequence>VNLSSFFLHRLPSSRPLLFWARNPNSSLPGSAALRPRTSQPGKLCVIVPQAPVLSALPWPCCFRPPPIWSELQGRDRVRVPHSVAVRCLARRFAVSYMSTDASAAEASEVLDLNADAAAVDSQEQSKATVADETKPAEVEAMVDAAAVDSQEQAKATVAEETKPAEAEAMVERSVSTGDSAGGVLNGGGRVLLEGEGRGAAVEARDTDAAAAVSLVTVGWEASEGAGADIEGQDGESSRPVESSACQSTEAVIFERKAEAAVDHVDWSEGVTVISLKAEDRIVERNTESGGGESSGANLGVPVGSEVGIVNSQATDEKDDREDPTAADLISAVASVKSDESENVCPCVEYTVMAGETTEDKVHVAGNSAPVAEINPLLISQASDDQSCDCPTKVDVSSELPDDRGLQMREKLDHTSGKPPAGDDASLINAILVDNLQSKDQNDKPVLTSTNANLDTCQVTMSDDVISNKEEKLEEHPEGLLVTHGTLNDTESAVMSGFDVVAEEHLKESSHLGQNLSGVFKGDLAQVNTSASQSTEVLHVGSDQDSQPSLVGDQNVSLTASADLGLQHESTETGIILSEEMSDQEVKLNKKEDDGLNKTSDVVENKVAGFDTVEDGKELNLEELVEKEDKSEKCSTVNPDAADVENKHLARYHLPQDYKASFSISDLVWGKVKSHPWWPGQILDPADASDMALKHQKRDNFLVGYFGDKTFAWCDESKLKPFEAYFSQLESQSSSDAFINAVNSTLPEVSRRMELGMSCSCVSEGVISSLKHQKIENAGIREGSSCSIVDKSSCAATFEPYNFLEYIKALALYPCGGMDKLGLVIAKSQMTAFSRLRSHTEFPVSISEQRVSEYDVSSPIQKKRSCKVFGEHPSPTSINDEMASDSSAGKRKKKSQGNALHRQKHIPEHGRKQKSLSELMDDKNHYDLANGDGTYTEMETSGKSFAHSSGKKRKKDDTASPFSGKSKRKRLDALGDVEKKTPTSDRSFKVGECISRIASKLTGSLSIIKCNGESVKKDNAEKADQVGPEVFDVSLHTPEDTQRKRRGIVKNHSSPEEMLSQLCLAAKDPMKGYSFLSAIVCFFTEVRELRDSGLMVDKRFEKIKKKRGRKKKSESHHDSNNKLSGAHSPSTSAMDEKSSQKIGRKRGRKKKSESKNDLKTDATETSALDYMADSYWTDRIVCGTPEEKSLSSRRKRKGEFLIQSPTKKTKPSQESLTLSKMLEAAHHLRISAVSPTGNRDSAAEKQATFFGEKSLEESTPTALILSFSEPDALPSETNLIRIFSRYGPLKETETEVLRETNSAKVVFKKHADAELAFSSAGKYCLFGPDLVSYRLRNLPSTSMVSPELKSDGRKERKIMDDVLETPAQGEVNELVQKEAHELAQKEAKESAQDGTEEFIQEEVNELAQDEVKDLVQDKVKELCQEQATILSQEESKELSQAEMKESTEEEAKELAEDEMKDLAQDEVNKLTHEEAKGLTLEEAKELVQEEIDGSVQEVEEELVQDEMKDLTQDEVKELCQEEVQELTREEAEEPVQDEMKNLTQDEVKELCQEEVQELTHEEAEELFQDEMKDLTQDEMKELFQEEVQELTSEEANKSAQAEIEESTQEQAGLLVQDEMNDSSKDEVKKLCQEEVNKLCQNEIKDIAQDEVNKLCQEEVKELAREEVKELAQGEAKESTEVEAK</sequence>
<accession>A0A843X5R6</accession>
<feature type="region of interest" description="Disordered" evidence="1">
    <location>
        <begin position="383"/>
        <end position="405"/>
    </location>
</feature>
<dbReference type="InterPro" id="IPR053063">
    <property type="entry name" value="PWWP_domain_containing_PDP"/>
</dbReference>
<evidence type="ECO:0000256" key="1">
    <source>
        <dbReference type="SAM" id="MobiDB-lite"/>
    </source>
</evidence>
<feature type="region of interest" description="Disordered" evidence="1">
    <location>
        <begin position="1588"/>
        <end position="1607"/>
    </location>
</feature>
<feature type="domain" description="PWWP" evidence="2">
    <location>
        <begin position="664"/>
        <end position="725"/>
    </location>
</feature>
<dbReference type="Proteomes" id="UP000652761">
    <property type="component" value="Unassembled WGS sequence"/>
</dbReference>
<feature type="region of interest" description="Disordered" evidence="1">
    <location>
        <begin position="1430"/>
        <end position="1456"/>
    </location>
</feature>
<feature type="non-terminal residue" evidence="3">
    <location>
        <position position="1"/>
    </location>
</feature>
<dbReference type="SMART" id="SM00293">
    <property type="entry name" value="PWWP"/>
    <property type="match status" value="1"/>
</dbReference>
<dbReference type="OrthoDB" id="62853at2759"/>
<proteinExistence type="predicted"/>
<feature type="region of interest" description="Disordered" evidence="1">
    <location>
        <begin position="1104"/>
        <end position="1160"/>
    </location>
</feature>
<feature type="compositionally biased region" description="Basic and acidic residues" evidence="1">
    <location>
        <begin position="1433"/>
        <end position="1446"/>
    </location>
</feature>
<dbReference type="PANTHER" id="PTHR42851:SF4">
    <property type="entry name" value="PWWP DOMAIN-CONTAINING PROTEIN"/>
    <property type="match status" value="1"/>
</dbReference>
<dbReference type="PROSITE" id="PS50812">
    <property type="entry name" value="PWWP"/>
    <property type="match status" value="1"/>
</dbReference>
<feature type="compositionally biased region" description="Polar residues" evidence="1">
    <location>
        <begin position="937"/>
        <end position="947"/>
    </location>
</feature>
<dbReference type="PANTHER" id="PTHR42851">
    <property type="entry name" value="ALDOLASE-RELATED"/>
    <property type="match status" value="1"/>
</dbReference>
<feature type="compositionally biased region" description="Polar residues" evidence="1">
    <location>
        <begin position="874"/>
        <end position="887"/>
    </location>
</feature>
<feature type="compositionally biased region" description="Basic residues" evidence="1">
    <location>
        <begin position="1104"/>
        <end position="1114"/>
    </location>
</feature>
<feature type="region of interest" description="Disordered" evidence="1">
    <location>
        <begin position="865"/>
        <end position="984"/>
    </location>
</feature>
<feature type="region of interest" description="Disordered" evidence="1">
    <location>
        <begin position="1186"/>
        <end position="1215"/>
    </location>
</feature>
<dbReference type="Pfam" id="PF00855">
    <property type="entry name" value="PWWP"/>
    <property type="match status" value="1"/>
</dbReference>
<evidence type="ECO:0000313" key="4">
    <source>
        <dbReference type="Proteomes" id="UP000652761"/>
    </source>
</evidence>
<name>A0A843X5R6_COLES</name>
<feature type="compositionally biased region" description="Acidic residues" evidence="1">
    <location>
        <begin position="1447"/>
        <end position="1456"/>
    </location>
</feature>
<dbReference type="CDD" id="cd05162">
    <property type="entry name" value="PWWP"/>
    <property type="match status" value="1"/>
</dbReference>
<evidence type="ECO:0000259" key="2">
    <source>
        <dbReference type="PROSITE" id="PS50812"/>
    </source>
</evidence>
<dbReference type="Gene3D" id="2.30.30.140">
    <property type="match status" value="1"/>
</dbReference>
<dbReference type="EMBL" id="NMUH01005619">
    <property type="protein sequence ID" value="MQM13234.1"/>
    <property type="molecule type" value="Genomic_DNA"/>
</dbReference>
<organism evidence="3 4">
    <name type="scientific">Colocasia esculenta</name>
    <name type="common">Wild taro</name>
    <name type="synonym">Arum esculentum</name>
    <dbReference type="NCBI Taxonomy" id="4460"/>
    <lineage>
        <taxon>Eukaryota</taxon>
        <taxon>Viridiplantae</taxon>
        <taxon>Streptophyta</taxon>
        <taxon>Embryophyta</taxon>
        <taxon>Tracheophyta</taxon>
        <taxon>Spermatophyta</taxon>
        <taxon>Magnoliopsida</taxon>
        <taxon>Liliopsida</taxon>
        <taxon>Araceae</taxon>
        <taxon>Aroideae</taxon>
        <taxon>Colocasieae</taxon>
        <taxon>Colocasia</taxon>
    </lineage>
</organism>
<feature type="compositionally biased region" description="Basic residues" evidence="1">
    <location>
        <begin position="1142"/>
        <end position="1152"/>
    </location>
</feature>
<reference evidence="3" key="1">
    <citation type="submission" date="2017-07" db="EMBL/GenBank/DDBJ databases">
        <title>Taro Niue Genome Assembly and Annotation.</title>
        <authorList>
            <person name="Atibalentja N."/>
            <person name="Keating K."/>
            <person name="Fields C.J."/>
        </authorList>
    </citation>
    <scope>NUCLEOTIDE SEQUENCE</scope>
    <source>
        <strain evidence="3">Niue_2</strain>
        <tissue evidence="3">Leaf</tissue>
    </source>
</reference>
<protein>
    <recommendedName>
        <fullName evidence="2">PWWP domain-containing protein</fullName>
    </recommendedName>
</protein>
<evidence type="ECO:0000313" key="3">
    <source>
        <dbReference type="EMBL" id="MQM13234.1"/>
    </source>
</evidence>